<feature type="domain" description="ABC transporter" evidence="14">
    <location>
        <begin position="398"/>
        <end position="632"/>
    </location>
</feature>
<feature type="transmembrane region" description="Helical" evidence="13">
    <location>
        <begin position="223"/>
        <end position="240"/>
    </location>
</feature>
<evidence type="ECO:0000256" key="1">
    <source>
        <dbReference type="ARBA" id="ARBA00004651"/>
    </source>
</evidence>
<comment type="similarity">
    <text evidence="10">Belongs to the ABC transporter superfamily. Lipid exporter (TC 3.A.1.106) family.</text>
</comment>
<feature type="domain" description="ABC transmembrane type-1" evidence="15">
    <location>
        <begin position="74"/>
        <end position="364"/>
    </location>
</feature>
<dbReference type="Proteomes" id="UP000192726">
    <property type="component" value="Chromosome"/>
</dbReference>
<evidence type="ECO:0000256" key="4">
    <source>
        <dbReference type="ARBA" id="ARBA00022692"/>
    </source>
</evidence>
<evidence type="ECO:0000256" key="6">
    <source>
        <dbReference type="ARBA" id="ARBA00022840"/>
    </source>
</evidence>
<dbReference type="InterPro" id="IPR036640">
    <property type="entry name" value="ABC1_TM_sf"/>
</dbReference>
<evidence type="ECO:0000256" key="7">
    <source>
        <dbReference type="ARBA" id="ARBA00022989"/>
    </source>
</evidence>
<keyword evidence="2" id="KW-0813">Transport</keyword>
<feature type="transmembrane region" description="Helical" evidence="13">
    <location>
        <begin position="315"/>
        <end position="336"/>
    </location>
</feature>
<dbReference type="InterPro" id="IPR039421">
    <property type="entry name" value="Type_1_exporter"/>
</dbReference>
<dbReference type="InterPro" id="IPR017871">
    <property type="entry name" value="ABC_transporter-like_CS"/>
</dbReference>
<keyword evidence="3" id="KW-1003">Cell membrane</keyword>
<evidence type="ECO:0000256" key="2">
    <source>
        <dbReference type="ARBA" id="ARBA00022448"/>
    </source>
</evidence>
<sequence>MRSCCAPVRRTGKSPGPNSPRSPATTADPARTPRPPRPFRRLSMVSTDSARHARRGPARRTLGLLRPHRARVTAAVALGIGGVALNAAGPMLLGRATDLLFDGIRHTHGSRGVDFDGIARVLLTALALFAAAAFLTLVQGRLVTAVVQRVVFALRQSVETKLARLPLRYFDRHPAGEVLSRVTNDVDNLQLTLQQTLSQLITAAFSVLTMVVLMFAISPPLALIMLACVPVSAVVAARISKRAQPRFTQQWSATGALNAHVEEVYTGHALVKGFGRREQAERVFDEHNDALYRAGARAQFVSGAIEPSMMFVSNLGYVVVAVVGALRVVSGALSIGDVQAFILYSRQFSQPIVEVAGIAARLQSALASAQRVHDLLDADEQGPDPERPARLPRARGHVRFDNVGFRYSPDIPLIEDLCLTVEPGRTVAVVGPTGAGKTTLGNLLMRFYETDAGRIFLDGTDITALTREDLRSHIGLVLQDAWLFSGTIAENIAYGRPDATREEIVAAARATCADRFIRTLPDGYDTVLDEESGNVSAGEKQLITIARAFLARPSILLLDEATSSVDTRTEVLIQRAMHSLRAGRTSFVIAHRLSTIRDADLILVMEDGRIVERGTHDQLLAAEGAYARLHATAGTGATAAPHTSGISPSLS</sequence>
<evidence type="ECO:0000313" key="17">
    <source>
        <dbReference type="Proteomes" id="UP000192726"/>
    </source>
</evidence>
<dbReference type="InterPro" id="IPR003593">
    <property type="entry name" value="AAA+_ATPase"/>
</dbReference>
<dbReference type="GO" id="GO:0090374">
    <property type="term" value="P:oligopeptide export from mitochondrion"/>
    <property type="evidence" value="ECO:0007669"/>
    <property type="project" value="TreeGrafter"/>
</dbReference>
<keyword evidence="4 13" id="KW-0812">Transmembrane</keyword>
<evidence type="ECO:0000313" key="16">
    <source>
        <dbReference type="EMBL" id="ARF53626.1"/>
    </source>
</evidence>
<comment type="subcellular location">
    <subcellularLocation>
        <location evidence="1">Cell membrane</location>
        <topology evidence="1">Multi-pass membrane protein</topology>
    </subcellularLocation>
</comment>
<dbReference type="PROSITE" id="PS00211">
    <property type="entry name" value="ABC_TRANSPORTER_1"/>
    <property type="match status" value="1"/>
</dbReference>
<dbReference type="InterPro" id="IPR027417">
    <property type="entry name" value="P-loop_NTPase"/>
</dbReference>
<evidence type="ECO:0000259" key="15">
    <source>
        <dbReference type="PROSITE" id="PS50929"/>
    </source>
</evidence>
<evidence type="ECO:0000256" key="9">
    <source>
        <dbReference type="ARBA" id="ARBA00055053"/>
    </source>
</evidence>
<dbReference type="AlphaFoldDB" id="A0A1V0TL09"/>
<name>A0A1V0TL09_9ACTN</name>
<feature type="transmembrane region" description="Helical" evidence="13">
    <location>
        <begin position="200"/>
        <end position="217"/>
    </location>
</feature>
<dbReference type="SMART" id="SM00382">
    <property type="entry name" value="AAA"/>
    <property type="match status" value="1"/>
</dbReference>
<evidence type="ECO:0000256" key="13">
    <source>
        <dbReference type="SAM" id="Phobius"/>
    </source>
</evidence>
<comment type="function">
    <text evidence="9">ABC transporter involved in fatty acid import. Transmembrane domains (TMD) form a pore in the membrane and the ATP-binding domain (NBD) is responsible for energy generation.</text>
</comment>
<dbReference type="Gene3D" id="3.40.50.300">
    <property type="entry name" value="P-loop containing nucleotide triphosphate hydrolases"/>
    <property type="match status" value="1"/>
</dbReference>
<dbReference type="FunFam" id="1.20.1560.10:FF:000011">
    <property type="entry name" value="Multidrug ABC transporter ATP-binding protein"/>
    <property type="match status" value="1"/>
</dbReference>
<evidence type="ECO:0000256" key="11">
    <source>
        <dbReference type="ARBA" id="ARBA00071747"/>
    </source>
</evidence>
<keyword evidence="7 13" id="KW-1133">Transmembrane helix</keyword>
<dbReference type="PROSITE" id="PS50893">
    <property type="entry name" value="ABC_TRANSPORTER_2"/>
    <property type="match status" value="1"/>
</dbReference>
<dbReference type="EMBL" id="CP020569">
    <property type="protein sequence ID" value="ARF53626.1"/>
    <property type="molecule type" value="Genomic_DNA"/>
</dbReference>
<dbReference type="Pfam" id="PF00664">
    <property type="entry name" value="ABC_membrane"/>
    <property type="match status" value="1"/>
</dbReference>
<proteinExistence type="inferred from homology"/>
<dbReference type="SUPFAM" id="SSF52540">
    <property type="entry name" value="P-loop containing nucleoside triphosphate hydrolases"/>
    <property type="match status" value="1"/>
</dbReference>
<dbReference type="SUPFAM" id="SSF90123">
    <property type="entry name" value="ABC transporter transmembrane region"/>
    <property type="match status" value="1"/>
</dbReference>
<feature type="compositionally biased region" description="Low complexity" evidence="12">
    <location>
        <begin position="21"/>
        <end position="30"/>
    </location>
</feature>
<feature type="transmembrane region" description="Helical" evidence="13">
    <location>
        <begin position="72"/>
        <end position="93"/>
    </location>
</feature>
<organism evidence="16 17">
    <name type="scientific">Streptomyces gilvosporeus</name>
    <dbReference type="NCBI Taxonomy" id="553510"/>
    <lineage>
        <taxon>Bacteria</taxon>
        <taxon>Bacillati</taxon>
        <taxon>Actinomycetota</taxon>
        <taxon>Actinomycetes</taxon>
        <taxon>Kitasatosporales</taxon>
        <taxon>Streptomycetaceae</taxon>
        <taxon>Streptomyces</taxon>
    </lineage>
</organism>
<dbReference type="InterPro" id="IPR003439">
    <property type="entry name" value="ABC_transporter-like_ATP-bd"/>
</dbReference>
<evidence type="ECO:0000256" key="3">
    <source>
        <dbReference type="ARBA" id="ARBA00022475"/>
    </source>
</evidence>
<dbReference type="CDD" id="cd18547">
    <property type="entry name" value="ABC_6TM_Tm288_like"/>
    <property type="match status" value="1"/>
</dbReference>
<dbReference type="STRING" id="553510.B1H19_05035"/>
<dbReference type="GO" id="GO:0005886">
    <property type="term" value="C:plasma membrane"/>
    <property type="evidence" value="ECO:0007669"/>
    <property type="project" value="UniProtKB-SubCell"/>
</dbReference>
<dbReference type="KEGG" id="sgv:B1H19_05035"/>
<keyword evidence="17" id="KW-1185">Reference proteome</keyword>
<evidence type="ECO:0000256" key="12">
    <source>
        <dbReference type="SAM" id="MobiDB-lite"/>
    </source>
</evidence>
<dbReference type="GO" id="GO:0016887">
    <property type="term" value="F:ATP hydrolysis activity"/>
    <property type="evidence" value="ECO:0007669"/>
    <property type="project" value="InterPro"/>
</dbReference>
<dbReference type="PROSITE" id="PS50929">
    <property type="entry name" value="ABC_TM1F"/>
    <property type="match status" value="1"/>
</dbReference>
<dbReference type="CDD" id="cd03254">
    <property type="entry name" value="ABCC_Glucan_exporter_like"/>
    <property type="match status" value="1"/>
</dbReference>
<evidence type="ECO:0000256" key="8">
    <source>
        <dbReference type="ARBA" id="ARBA00023136"/>
    </source>
</evidence>
<protein>
    <recommendedName>
        <fullName evidence="11">Fatty acid ABC transporter ATP-binding/permease protein</fullName>
    </recommendedName>
</protein>
<keyword evidence="5" id="KW-0547">Nucleotide-binding</keyword>
<evidence type="ECO:0000256" key="10">
    <source>
        <dbReference type="ARBA" id="ARBA00061644"/>
    </source>
</evidence>
<dbReference type="Pfam" id="PF00005">
    <property type="entry name" value="ABC_tran"/>
    <property type="match status" value="1"/>
</dbReference>
<dbReference type="GO" id="GO:0015421">
    <property type="term" value="F:ABC-type oligopeptide transporter activity"/>
    <property type="evidence" value="ECO:0007669"/>
    <property type="project" value="TreeGrafter"/>
</dbReference>
<accession>A0A1V0TL09</accession>
<evidence type="ECO:0000259" key="14">
    <source>
        <dbReference type="PROSITE" id="PS50893"/>
    </source>
</evidence>
<dbReference type="PANTHER" id="PTHR43394:SF7">
    <property type="entry name" value="ABC TRANSPORTER B FAMILY MEMBER 28"/>
    <property type="match status" value="1"/>
</dbReference>
<keyword evidence="6 16" id="KW-0067">ATP-binding</keyword>
<dbReference type="PANTHER" id="PTHR43394">
    <property type="entry name" value="ATP-DEPENDENT PERMEASE MDL1, MITOCHONDRIAL"/>
    <property type="match status" value="1"/>
</dbReference>
<dbReference type="Gene3D" id="1.20.1560.10">
    <property type="entry name" value="ABC transporter type 1, transmembrane domain"/>
    <property type="match status" value="1"/>
</dbReference>
<dbReference type="FunFam" id="3.40.50.300:FF:000287">
    <property type="entry name" value="Multidrug ABC transporter ATP-binding protein"/>
    <property type="match status" value="1"/>
</dbReference>
<dbReference type="InterPro" id="IPR011527">
    <property type="entry name" value="ABC1_TM_dom"/>
</dbReference>
<keyword evidence="8 13" id="KW-0472">Membrane</keyword>
<feature type="region of interest" description="Disordered" evidence="12">
    <location>
        <begin position="1"/>
        <end position="61"/>
    </location>
</feature>
<reference evidence="16 17" key="1">
    <citation type="submission" date="2017-04" db="EMBL/GenBank/DDBJ databases">
        <title>Complete Genome Sequence of Streptomyces gilvosporeus F607, a Capable Producer of Natamycin.</title>
        <authorList>
            <person name="Zong G."/>
            <person name="Zhong C."/>
            <person name="Fu J."/>
            <person name="Qin R."/>
            <person name="Cao G."/>
        </authorList>
    </citation>
    <scope>NUCLEOTIDE SEQUENCE [LARGE SCALE GENOMIC DNA]</scope>
    <source>
        <strain evidence="16 17">F607</strain>
    </source>
</reference>
<gene>
    <name evidence="16" type="ORF">B1H19_05035</name>
</gene>
<feature type="transmembrane region" description="Helical" evidence="13">
    <location>
        <begin position="118"/>
        <end position="138"/>
    </location>
</feature>
<evidence type="ECO:0000256" key="5">
    <source>
        <dbReference type="ARBA" id="ARBA00022741"/>
    </source>
</evidence>
<dbReference type="GO" id="GO:0005524">
    <property type="term" value="F:ATP binding"/>
    <property type="evidence" value="ECO:0007669"/>
    <property type="project" value="UniProtKB-KW"/>
</dbReference>